<dbReference type="Pfam" id="PF00482">
    <property type="entry name" value="T2SSF"/>
    <property type="match status" value="2"/>
</dbReference>
<dbReference type="PRINTS" id="PR00812">
    <property type="entry name" value="BCTERIALGSPF"/>
</dbReference>
<dbReference type="Proteomes" id="UP000824002">
    <property type="component" value="Unassembled WGS sequence"/>
</dbReference>
<name>A0A9D1FNB2_9FIRM</name>
<keyword evidence="4 7" id="KW-0812">Transmembrane</keyword>
<sequence length="320" mass="33894">MKSGIPLDDGLAAIGETMPESGRKILSQVETDYHETYSLETALEKSGVFPDYFVKMAGIGERSGKLEEVLESLSVYYDRDSRMKEQVRRAVLYPMASVCAMAIVVAVLVWKVLPVFEDVLESLGGSAGALSGLGPGLGIGVLVFLGILILCAAAGAVLVKTGHGSLLGKIFGRIGPVRRVLEKVSAARFASVLSMLLSSGYQIEEALEFLPAILPDKDSAEKVRRIGTRMSEGEPLPDAVQSEGIFPGLYSRMVSIGFHTGAMDTVMAKLAAIYEEDADNAIQSLIGTLEPLLVGILSAAVGVILFSVMLPLLGIMSAIG</sequence>
<dbReference type="GO" id="GO:0005886">
    <property type="term" value="C:plasma membrane"/>
    <property type="evidence" value="ECO:0007669"/>
    <property type="project" value="UniProtKB-SubCell"/>
</dbReference>
<feature type="domain" description="Type II secretion system protein GspF" evidence="8">
    <location>
        <begin position="2"/>
        <end position="114"/>
    </location>
</feature>
<dbReference type="Gene3D" id="1.20.81.30">
    <property type="entry name" value="Type II secretion system (T2SS), domain F"/>
    <property type="match status" value="2"/>
</dbReference>
<evidence type="ECO:0000256" key="4">
    <source>
        <dbReference type="ARBA" id="ARBA00022692"/>
    </source>
</evidence>
<evidence type="ECO:0000259" key="8">
    <source>
        <dbReference type="Pfam" id="PF00482"/>
    </source>
</evidence>
<organism evidence="9 10">
    <name type="scientific">Candidatus Merdivicinus excrementipullorum</name>
    <dbReference type="NCBI Taxonomy" id="2840867"/>
    <lineage>
        <taxon>Bacteria</taxon>
        <taxon>Bacillati</taxon>
        <taxon>Bacillota</taxon>
        <taxon>Clostridia</taxon>
        <taxon>Eubacteriales</taxon>
        <taxon>Oscillospiraceae</taxon>
        <taxon>Oscillospiraceae incertae sedis</taxon>
        <taxon>Candidatus Merdivicinus</taxon>
    </lineage>
</organism>
<reference evidence="9" key="1">
    <citation type="submission" date="2020-10" db="EMBL/GenBank/DDBJ databases">
        <authorList>
            <person name="Gilroy R."/>
        </authorList>
    </citation>
    <scope>NUCLEOTIDE SEQUENCE</scope>
    <source>
        <strain evidence="9">CHK199-13235</strain>
    </source>
</reference>
<feature type="transmembrane region" description="Helical" evidence="7">
    <location>
        <begin position="292"/>
        <end position="319"/>
    </location>
</feature>
<evidence type="ECO:0000256" key="7">
    <source>
        <dbReference type="SAM" id="Phobius"/>
    </source>
</evidence>
<dbReference type="InterPro" id="IPR018076">
    <property type="entry name" value="T2SS_GspF_dom"/>
</dbReference>
<keyword evidence="5 7" id="KW-1133">Transmembrane helix</keyword>
<evidence type="ECO:0000256" key="6">
    <source>
        <dbReference type="ARBA" id="ARBA00023136"/>
    </source>
</evidence>
<feature type="domain" description="Type II secretion system protein GspF" evidence="8">
    <location>
        <begin position="189"/>
        <end position="311"/>
    </location>
</feature>
<dbReference type="PANTHER" id="PTHR30012:SF0">
    <property type="entry name" value="TYPE II SECRETION SYSTEM PROTEIN F-RELATED"/>
    <property type="match status" value="1"/>
</dbReference>
<evidence type="ECO:0000256" key="5">
    <source>
        <dbReference type="ARBA" id="ARBA00022989"/>
    </source>
</evidence>
<dbReference type="AlphaFoldDB" id="A0A9D1FNB2"/>
<keyword evidence="6 7" id="KW-0472">Membrane</keyword>
<feature type="transmembrane region" description="Helical" evidence="7">
    <location>
        <begin position="91"/>
        <end position="113"/>
    </location>
</feature>
<evidence type="ECO:0000313" key="9">
    <source>
        <dbReference type="EMBL" id="HIS76694.1"/>
    </source>
</evidence>
<keyword evidence="3" id="KW-1003">Cell membrane</keyword>
<dbReference type="PANTHER" id="PTHR30012">
    <property type="entry name" value="GENERAL SECRETION PATHWAY PROTEIN"/>
    <property type="match status" value="1"/>
</dbReference>
<reference evidence="9" key="2">
    <citation type="journal article" date="2021" name="PeerJ">
        <title>Extensive microbial diversity within the chicken gut microbiome revealed by metagenomics and culture.</title>
        <authorList>
            <person name="Gilroy R."/>
            <person name="Ravi A."/>
            <person name="Getino M."/>
            <person name="Pursley I."/>
            <person name="Horton D.L."/>
            <person name="Alikhan N.F."/>
            <person name="Baker D."/>
            <person name="Gharbi K."/>
            <person name="Hall N."/>
            <person name="Watson M."/>
            <person name="Adriaenssens E.M."/>
            <person name="Foster-Nyarko E."/>
            <person name="Jarju S."/>
            <person name="Secka A."/>
            <person name="Antonio M."/>
            <person name="Oren A."/>
            <person name="Chaudhuri R.R."/>
            <person name="La Ragione R."/>
            <person name="Hildebrand F."/>
            <person name="Pallen M.J."/>
        </authorList>
    </citation>
    <scope>NUCLEOTIDE SEQUENCE</scope>
    <source>
        <strain evidence="9">CHK199-13235</strain>
    </source>
</reference>
<protein>
    <submittedName>
        <fullName evidence="9">Type II secretion system F family protein</fullName>
    </submittedName>
</protein>
<comment type="similarity">
    <text evidence="2">Belongs to the GSP F family.</text>
</comment>
<feature type="transmembrane region" description="Helical" evidence="7">
    <location>
        <begin position="133"/>
        <end position="159"/>
    </location>
</feature>
<evidence type="ECO:0000256" key="2">
    <source>
        <dbReference type="ARBA" id="ARBA00005745"/>
    </source>
</evidence>
<dbReference type="EMBL" id="DVJP01000050">
    <property type="protein sequence ID" value="HIS76694.1"/>
    <property type="molecule type" value="Genomic_DNA"/>
</dbReference>
<comment type="caution">
    <text evidence="9">The sequence shown here is derived from an EMBL/GenBank/DDBJ whole genome shotgun (WGS) entry which is preliminary data.</text>
</comment>
<dbReference type="InterPro" id="IPR003004">
    <property type="entry name" value="GspF/PilC"/>
</dbReference>
<dbReference type="InterPro" id="IPR042094">
    <property type="entry name" value="T2SS_GspF_sf"/>
</dbReference>
<proteinExistence type="inferred from homology"/>
<accession>A0A9D1FNB2</accession>
<evidence type="ECO:0000256" key="3">
    <source>
        <dbReference type="ARBA" id="ARBA00022475"/>
    </source>
</evidence>
<gene>
    <name evidence="9" type="ORF">IAB51_07765</name>
</gene>
<evidence type="ECO:0000313" key="10">
    <source>
        <dbReference type="Proteomes" id="UP000824002"/>
    </source>
</evidence>
<evidence type="ECO:0000256" key="1">
    <source>
        <dbReference type="ARBA" id="ARBA00004651"/>
    </source>
</evidence>
<comment type="subcellular location">
    <subcellularLocation>
        <location evidence="1">Cell membrane</location>
        <topology evidence="1">Multi-pass membrane protein</topology>
    </subcellularLocation>
</comment>